<dbReference type="Gene3D" id="1.25.40.10">
    <property type="entry name" value="Tetratricopeptide repeat domain"/>
    <property type="match status" value="3"/>
</dbReference>
<dbReference type="Pfam" id="PF13432">
    <property type="entry name" value="TPR_16"/>
    <property type="match status" value="2"/>
</dbReference>
<sequence>MMPSDIKLPRNPKSCFLNLSYTFGNSPGGIEQIISDYFKGRGFEIKTGRMAQAGEKLDKGILQVIKSCGFGIVVYNELRHNISYEWGIMDGLGIPAILFKNTNTHIDLDQDISDKKGTTFVGYAGESDKKEIIEELEKSKSLKAAIENVERLVGEQISPEKTEETIAVSKLIVESNIPLGELVIGENKESIKEMNEIIDAMDKVKHLTAVGRFNKANVYYYAGRYEDSEEELRNVIKLNPDYAEAHYNLGILFYNLKRFGEAEKEYRGAIRINPDFAEAHINLGILLKGSKRFNEAEKEYRGAIRINPDYVEAHINLGILLHNLKRFNEAEGEYREAIRINPDFAEAHGNLGDLLKDLKQFDEAEKEWREAIRINPDFAEAHGNLGILLKGSKRFNEAEGEYREAIRINPDFAEAHNNLGILLSETERPEEAKKELKTAKKLFEKQEREADVKKVDGLLKLIR</sequence>
<dbReference type="Pfam" id="PF13414">
    <property type="entry name" value="TPR_11"/>
    <property type="match status" value="2"/>
</dbReference>
<organism evidence="4 5">
    <name type="scientific">Candidatus Argoarchaeum ethanivorans</name>
    <dbReference type="NCBI Taxonomy" id="2608793"/>
    <lineage>
        <taxon>Archaea</taxon>
        <taxon>Methanobacteriati</taxon>
        <taxon>Methanobacteriota</taxon>
        <taxon>Stenosarchaea group</taxon>
        <taxon>Methanomicrobia</taxon>
        <taxon>Methanosarcinales</taxon>
        <taxon>Methanosarcinales incertae sedis</taxon>
        <taxon>GOM Arc I cluster</taxon>
        <taxon>Candidatus Argoarchaeum</taxon>
    </lineage>
</organism>
<dbReference type="PROSITE" id="PS50293">
    <property type="entry name" value="TPR_REGION"/>
    <property type="match status" value="3"/>
</dbReference>
<dbReference type="InterPro" id="IPR051685">
    <property type="entry name" value="Ycf3/AcsC/BcsC/TPR_MFPF"/>
</dbReference>
<dbReference type="SUPFAM" id="SSF48452">
    <property type="entry name" value="TPR-like"/>
    <property type="match status" value="1"/>
</dbReference>
<evidence type="ECO:0008006" key="6">
    <source>
        <dbReference type="Google" id="ProtNLM"/>
    </source>
</evidence>
<comment type="caution">
    <text evidence="4">The sequence shown here is derived from an EMBL/GenBank/DDBJ whole genome shotgun (WGS) entry which is preliminary data.</text>
</comment>
<feature type="repeat" description="TPR" evidence="3">
    <location>
        <begin position="277"/>
        <end position="310"/>
    </location>
</feature>
<accession>A0A8B3S1D6</accession>
<dbReference type="AlphaFoldDB" id="A0A8B3S1D6"/>
<evidence type="ECO:0000256" key="3">
    <source>
        <dbReference type="PROSITE-ProRule" id="PRU00339"/>
    </source>
</evidence>
<dbReference type="Proteomes" id="UP000291831">
    <property type="component" value="Unassembled WGS sequence"/>
</dbReference>
<name>A0A8B3S1D6_9EURY</name>
<feature type="repeat" description="TPR" evidence="3">
    <location>
        <begin position="243"/>
        <end position="276"/>
    </location>
</feature>
<evidence type="ECO:0000256" key="2">
    <source>
        <dbReference type="ARBA" id="ARBA00022803"/>
    </source>
</evidence>
<reference evidence="5" key="1">
    <citation type="submission" date="2019-01" db="EMBL/GenBank/DDBJ databases">
        <title>Anaerobic oxidation of ethane by archaea from a marine hydrocarbon seep.</title>
        <authorList>
            <person name="Musat F."/>
        </authorList>
    </citation>
    <scope>NUCLEOTIDE SEQUENCE [LARGE SCALE GENOMIC DNA]</scope>
</reference>
<proteinExistence type="predicted"/>
<evidence type="ECO:0000313" key="4">
    <source>
        <dbReference type="EMBL" id="RZB28970.1"/>
    </source>
</evidence>
<dbReference type="InterPro" id="IPR019734">
    <property type="entry name" value="TPR_rpt"/>
</dbReference>
<dbReference type="PANTHER" id="PTHR44943">
    <property type="entry name" value="CELLULOSE SYNTHASE OPERON PROTEIN C"/>
    <property type="match status" value="1"/>
</dbReference>
<evidence type="ECO:0000256" key="1">
    <source>
        <dbReference type="ARBA" id="ARBA00022737"/>
    </source>
</evidence>
<keyword evidence="2 3" id="KW-0802">TPR repeat</keyword>
<feature type="repeat" description="TPR" evidence="3">
    <location>
        <begin position="311"/>
        <end position="344"/>
    </location>
</feature>
<feature type="repeat" description="TPR" evidence="3">
    <location>
        <begin position="345"/>
        <end position="378"/>
    </location>
</feature>
<protein>
    <recommendedName>
        <fullName evidence="6">Tetratricopeptide repeat protein</fullName>
    </recommendedName>
</protein>
<dbReference type="EMBL" id="RPGO01000033">
    <property type="protein sequence ID" value="RZB28970.1"/>
    <property type="molecule type" value="Genomic_DNA"/>
</dbReference>
<dbReference type="PANTHER" id="PTHR44943:SF8">
    <property type="entry name" value="TPR REPEAT-CONTAINING PROTEIN MJ0263"/>
    <property type="match status" value="1"/>
</dbReference>
<keyword evidence="1" id="KW-0677">Repeat</keyword>
<evidence type="ECO:0000313" key="5">
    <source>
        <dbReference type="Proteomes" id="UP000291831"/>
    </source>
</evidence>
<dbReference type="PROSITE" id="PS50005">
    <property type="entry name" value="TPR"/>
    <property type="match status" value="6"/>
</dbReference>
<feature type="repeat" description="TPR" evidence="3">
    <location>
        <begin position="379"/>
        <end position="412"/>
    </location>
</feature>
<dbReference type="SMART" id="SM00028">
    <property type="entry name" value="TPR"/>
    <property type="match status" value="7"/>
</dbReference>
<gene>
    <name evidence="4" type="ORF">AEth_01574</name>
</gene>
<feature type="repeat" description="TPR" evidence="3">
    <location>
        <begin position="209"/>
        <end position="242"/>
    </location>
</feature>
<dbReference type="InterPro" id="IPR011990">
    <property type="entry name" value="TPR-like_helical_dom_sf"/>
</dbReference>